<dbReference type="GeneID" id="87804664"/>
<evidence type="ECO:0000256" key="7">
    <source>
        <dbReference type="ARBA" id="ARBA00022840"/>
    </source>
</evidence>
<organism evidence="14 15">
    <name type="scientific">Vanrija pseudolonga</name>
    <dbReference type="NCBI Taxonomy" id="143232"/>
    <lineage>
        <taxon>Eukaryota</taxon>
        <taxon>Fungi</taxon>
        <taxon>Dikarya</taxon>
        <taxon>Basidiomycota</taxon>
        <taxon>Agaricomycotina</taxon>
        <taxon>Tremellomycetes</taxon>
        <taxon>Trichosporonales</taxon>
        <taxon>Trichosporonaceae</taxon>
        <taxon>Vanrija</taxon>
    </lineage>
</organism>
<dbReference type="Gene3D" id="1.10.510.10">
    <property type="entry name" value="Transferase(Phosphotransferase) domain 1"/>
    <property type="match status" value="1"/>
</dbReference>
<dbReference type="InterPro" id="IPR008271">
    <property type="entry name" value="Ser/Thr_kinase_AS"/>
</dbReference>
<feature type="compositionally biased region" description="Acidic residues" evidence="12">
    <location>
        <begin position="669"/>
        <end position="679"/>
    </location>
</feature>
<dbReference type="InterPro" id="IPR017441">
    <property type="entry name" value="Protein_kinase_ATP_BS"/>
</dbReference>
<evidence type="ECO:0000256" key="5">
    <source>
        <dbReference type="ARBA" id="ARBA00022741"/>
    </source>
</evidence>
<dbReference type="InterPro" id="IPR011009">
    <property type="entry name" value="Kinase-like_dom_sf"/>
</dbReference>
<evidence type="ECO:0000256" key="10">
    <source>
        <dbReference type="ARBA" id="ARBA00048679"/>
    </source>
</evidence>
<dbReference type="GO" id="GO:0046872">
    <property type="term" value="F:metal ion binding"/>
    <property type="evidence" value="ECO:0007669"/>
    <property type="project" value="UniProtKB-KW"/>
</dbReference>
<keyword evidence="2" id="KW-0723">Serine/threonine-protein kinase</keyword>
<evidence type="ECO:0000256" key="12">
    <source>
        <dbReference type="SAM" id="MobiDB-lite"/>
    </source>
</evidence>
<dbReference type="Pfam" id="PF00069">
    <property type="entry name" value="Pkinase"/>
    <property type="match status" value="1"/>
</dbReference>
<gene>
    <name evidence="14" type="primary">sepH_1</name>
    <name evidence="14" type="ORF">LOC62_01G001408</name>
</gene>
<dbReference type="InterPro" id="IPR011989">
    <property type="entry name" value="ARM-like"/>
</dbReference>
<dbReference type="PROSITE" id="PS00107">
    <property type="entry name" value="PROTEIN_KINASE_ATP"/>
    <property type="match status" value="1"/>
</dbReference>
<evidence type="ECO:0000256" key="6">
    <source>
        <dbReference type="ARBA" id="ARBA00022777"/>
    </source>
</evidence>
<feature type="compositionally biased region" description="Basic and acidic residues" evidence="12">
    <location>
        <begin position="474"/>
        <end position="484"/>
    </location>
</feature>
<dbReference type="RefSeq" id="XP_062623883.1">
    <property type="nucleotide sequence ID" value="XM_062767899.1"/>
</dbReference>
<dbReference type="EMBL" id="CP086714">
    <property type="protein sequence ID" value="WOO77851.1"/>
    <property type="molecule type" value="Genomic_DNA"/>
</dbReference>
<dbReference type="PANTHER" id="PTHR24361:SF433">
    <property type="entry name" value="PROTEIN KINASE DOMAIN-CONTAINING PROTEIN"/>
    <property type="match status" value="1"/>
</dbReference>
<dbReference type="FunFam" id="1.10.510.10:FF:000946">
    <property type="entry name" value="Probable serine/threonine-protein kinase DDB_G0284251"/>
    <property type="match status" value="1"/>
</dbReference>
<dbReference type="GO" id="GO:0005524">
    <property type="term" value="F:ATP binding"/>
    <property type="evidence" value="ECO:0007669"/>
    <property type="project" value="UniProtKB-UniRule"/>
</dbReference>
<evidence type="ECO:0000259" key="13">
    <source>
        <dbReference type="PROSITE" id="PS50011"/>
    </source>
</evidence>
<keyword evidence="6" id="KW-0418">Kinase</keyword>
<evidence type="ECO:0000313" key="15">
    <source>
        <dbReference type="Proteomes" id="UP000827549"/>
    </source>
</evidence>
<feature type="compositionally biased region" description="Low complexity" evidence="12">
    <location>
        <begin position="285"/>
        <end position="301"/>
    </location>
</feature>
<evidence type="ECO:0000256" key="1">
    <source>
        <dbReference type="ARBA" id="ARBA00012513"/>
    </source>
</evidence>
<keyword evidence="5 11" id="KW-0547">Nucleotide-binding</keyword>
<dbReference type="Gene3D" id="1.25.10.10">
    <property type="entry name" value="Leucine-rich Repeat Variant"/>
    <property type="match status" value="2"/>
</dbReference>
<proteinExistence type="inferred from homology"/>
<dbReference type="InterPro" id="IPR016024">
    <property type="entry name" value="ARM-type_fold"/>
</dbReference>
<dbReference type="PANTHER" id="PTHR24361">
    <property type="entry name" value="MITOGEN-ACTIVATED KINASE KINASE KINASE"/>
    <property type="match status" value="1"/>
</dbReference>
<feature type="region of interest" description="Disordered" evidence="12">
    <location>
        <begin position="1283"/>
        <end position="1343"/>
    </location>
</feature>
<accession>A0AAF0Y542</accession>
<comment type="catalytic activity">
    <reaction evidence="10">
        <text>L-seryl-[protein] + ATP = O-phospho-L-seryl-[protein] + ADP + H(+)</text>
        <dbReference type="Rhea" id="RHEA:17989"/>
        <dbReference type="Rhea" id="RHEA-COMP:9863"/>
        <dbReference type="Rhea" id="RHEA-COMP:11604"/>
        <dbReference type="ChEBI" id="CHEBI:15378"/>
        <dbReference type="ChEBI" id="CHEBI:29999"/>
        <dbReference type="ChEBI" id="CHEBI:30616"/>
        <dbReference type="ChEBI" id="CHEBI:83421"/>
        <dbReference type="ChEBI" id="CHEBI:456216"/>
        <dbReference type="EC" id="2.7.11.1"/>
    </reaction>
</comment>
<feature type="compositionally biased region" description="Basic and acidic residues" evidence="12">
    <location>
        <begin position="425"/>
        <end position="434"/>
    </location>
</feature>
<reference evidence="14" key="1">
    <citation type="submission" date="2023-10" db="EMBL/GenBank/DDBJ databases">
        <authorList>
            <person name="Noh H."/>
        </authorList>
    </citation>
    <scope>NUCLEOTIDE SEQUENCE</scope>
    <source>
        <strain evidence="14">DUCC4014</strain>
    </source>
</reference>
<dbReference type="FunFam" id="1.25.10.10:FF:000583">
    <property type="entry name" value="MAP3K epsilon protein kinase 1"/>
    <property type="match status" value="1"/>
</dbReference>
<dbReference type="InterPro" id="IPR000719">
    <property type="entry name" value="Prot_kinase_dom"/>
</dbReference>
<dbReference type="PROSITE" id="PS50011">
    <property type="entry name" value="PROTEIN_KINASE_DOM"/>
    <property type="match status" value="1"/>
</dbReference>
<comment type="similarity">
    <text evidence="8">Belongs to the protein kinase superfamily. STE Ser/Thr protein kinase family.</text>
</comment>
<keyword evidence="4" id="KW-0479">Metal-binding</keyword>
<dbReference type="InterPro" id="IPR053235">
    <property type="entry name" value="Ser_Thr_kinase"/>
</dbReference>
<feature type="compositionally biased region" description="Low complexity" evidence="12">
    <location>
        <begin position="401"/>
        <end position="411"/>
    </location>
</feature>
<evidence type="ECO:0000256" key="9">
    <source>
        <dbReference type="ARBA" id="ARBA00047899"/>
    </source>
</evidence>
<dbReference type="GO" id="GO:0005737">
    <property type="term" value="C:cytoplasm"/>
    <property type="evidence" value="ECO:0007669"/>
    <property type="project" value="TreeGrafter"/>
</dbReference>
<protein>
    <recommendedName>
        <fullName evidence="1">non-specific serine/threonine protein kinase</fullName>
        <ecNumber evidence="1">2.7.11.1</ecNumber>
    </recommendedName>
</protein>
<evidence type="ECO:0000256" key="2">
    <source>
        <dbReference type="ARBA" id="ARBA00022527"/>
    </source>
</evidence>
<evidence type="ECO:0000256" key="3">
    <source>
        <dbReference type="ARBA" id="ARBA00022679"/>
    </source>
</evidence>
<feature type="compositionally biased region" description="Polar residues" evidence="12">
    <location>
        <begin position="312"/>
        <end position="323"/>
    </location>
</feature>
<feature type="region of interest" description="Disordered" evidence="12">
    <location>
        <begin position="378"/>
        <end position="679"/>
    </location>
</feature>
<dbReference type="SUPFAM" id="SSF48371">
    <property type="entry name" value="ARM repeat"/>
    <property type="match status" value="1"/>
</dbReference>
<feature type="compositionally biased region" description="Basic and acidic residues" evidence="12">
    <location>
        <begin position="522"/>
        <end position="537"/>
    </location>
</feature>
<keyword evidence="7 11" id="KW-0067">ATP-binding</keyword>
<dbReference type="EC" id="2.7.11.1" evidence="1"/>
<feature type="compositionally biased region" description="Low complexity" evidence="12">
    <location>
        <begin position="595"/>
        <end position="612"/>
    </location>
</feature>
<evidence type="ECO:0000256" key="4">
    <source>
        <dbReference type="ARBA" id="ARBA00022723"/>
    </source>
</evidence>
<dbReference type="SMART" id="SM00220">
    <property type="entry name" value="S_TKc"/>
    <property type="match status" value="1"/>
</dbReference>
<dbReference type="PROSITE" id="PS00108">
    <property type="entry name" value="PROTEIN_KINASE_ST"/>
    <property type="match status" value="1"/>
</dbReference>
<keyword evidence="15" id="KW-1185">Reference proteome</keyword>
<name>A0AAF0Y542_9TREE</name>
<dbReference type="GO" id="GO:0004674">
    <property type="term" value="F:protein serine/threonine kinase activity"/>
    <property type="evidence" value="ECO:0007669"/>
    <property type="project" value="UniProtKB-KW"/>
</dbReference>
<feature type="binding site" evidence="11">
    <location>
        <position position="38"/>
    </location>
    <ligand>
        <name>ATP</name>
        <dbReference type="ChEBI" id="CHEBI:30616"/>
    </ligand>
</feature>
<comment type="catalytic activity">
    <reaction evidence="9">
        <text>L-threonyl-[protein] + ATP = O-phospho-L-threonyl-[protein] + ADP + H(+)</text>
        <dbReference type="Rhea" id="RHEA:46608"/>
        <dbReference type="Rhea" id="RHEA-COMP:11060"/>
        <dbReference type="Rhea" id="RHEA-COMP:11605"/>
        <dbReference type="ChEBI" id="CHEBI:15378"/>
        <dbReference type="ChEBI" id="CHEBI:30013"/>
        <dbReference type="ChEBI" id="CHEBI:30616"/>
        <dbReference type="ChEBI" id="CHEBI:61977"/>
        <dbReference type="ChEBI" id="CHEBI:456216"/>
        <dbReference type="EC" id="2.7.11.1"/>
    </reaction>
</comment>
<evidence type="ECO:0000256" key="8">
    <source>
        <dbReference type="ARBA" id="ARBA00025754"/>
    </source>
</evidence>
<evidence type="ECO:0000256" key="11">
    <source>
        <dbReference type="PROSITE-ProRule" id="PRU10141"/>
    </source>
</evidence>
<feature type="compositionally biased region" description="Polar residues" evidence="12">
    <location>
        <begin position="649"/>
        <end position="661"/>
    </location>
</feature>
<keyword evidence="3" id="KW-0808">Transferase</keyword>
<dbReference type="SUPFAM" id="SSF56112">
    <property type="entry name" value="Protein kinase-like (PK-like)"/>
    <property type="match status" value="1"/>
</dbReference>
<feature type="compositionally biased region" description="Basic and acidic residues" evidence="12">
    <location>
        <begin position="491"/>
        <end position="501"/>
    </location>
</feature>
<evidence type="ECO:0000313" key="14">
    <source>
        <dbReference type="EMBL" id="WOO77851.1"/>
    </source>
</evidence>
<dbReference type="CDD" id="cd06627">
    <property type="entry name" value="STKc_Cdc7_like"/>
    <property type="match status" value="1"/>
</dbReference>
<feature type="region of interest" description="Disordered" evidence="12">
    <location>
        <begin position="274"/>
        <end position="340"/>
    </location>
</feature>
<dbReference type="Proteomes" id="UP000827549">
    <property type="component" value="Chromosome 1"/>
</dbReference>
<feature type="compositionally biased region" description="Low complexity" evidence="12">
    <location>
        <begin position="1283"/>
        <end position="1310"/>
    </location>
</feature>
<sequence>MEAAALSNYQLGDLLGRGASGNVYRALNFLTGETVAIKSISLLSLPPSSLPDIMSEIDLLKNLNHPNVVKYKGFTQDKESLFIVLEYCENGSLQTILKKFGKFPESLVGVYICQVLEGLTYLHDQGVIHRDIKGANILTNKDGSVKLADFGVSSRAPTPDLAAVAKVDADNEVVGSPYWMAPEVIEQSGATTASDIWSVGCVVVELLEGKPPYGDLAPMQALWRIVQDESMRIPDGASPMVKDFLYHCFQKDAHLRISAKKLLRHAWMQQARKHLSSAASPGTLPRSKPSSSSSSRSAAPPTNGARKDGHSRTGSMTQPQPTVTGVPKEPASLSKSRKPLTVYDEQVQRVQEWNEALAASPKAFASAASGTMRRIPALPNTKKAASERRRADAAAMPPPAIASSSHPGHAPGLLQKNQHVSDVLSRARESVEQERWDDDFASDISLPKLSLRKPPDVPSEEPHEPNQETVRQLLPKDAKSRAADKPPPLPPKDRSKNKVEDYSLDLGFGDDELQIKLSNIKSQDKGRTRIMHPRDLSKMGSLSSVPKEMGGLPPGERTAEQRHSAPSYGQLQSKGGAPSRPLSMAAPPSPVILQSPNPGSSRTPPTSRSSSLRGRKEASESNLELQKYTETDDEDYSDMFDGPLGQIIDPTSTMQSLQLTRRSNRSWHDDDDDDDADPFAEIEDDFDTADDLEANLLRDKRATLCANVTKLVDQLEGGSNDMAALRKVCDELLGLFESAGDMGLETHFVSIHGLLAVIEVLEGRLSRDVALRLLKIVNFIVAFDVDHLESFCLVGGIPVVIQFTSKKHLAEARLEASLFIQHLTRSALTLQMFISCRGLRHLVDLLDEDYSESKTLILSALEGIGSVFDLQSPTPKPDFCRMFTREHILDPLSIALLALIKDPDVDEEVLKRAVDVLLLFCQVAQADVHVRDAFATRTIMMRLLKALDLLPRKLLVTAIKAIKHLSTSPQLIEVLQNSNAMEVLVELLSKSLKGSYSNEISSHIFQTIYSMCRLSKARLGEAASSGIIPLLKRVINTKSPLKQFALPILCDLANAGKESRRLLWQTDGMRLYLDLLDDPYWRVSALEAILNWMQDETARVEDILLQHHSTDSLAKCFVQSSGVSFESILDPFLKILRMSAPLTSAISTTPCLRRLADALERPAKAVTKLNLLRITRAVCESHPDRQTLVSRFSLASIVDKLAKQDDAVLVRELAKEIYPSLLFGGDPVPQGDSPKHKRVISGLRRTSSDSGSVTPQAVLSQSIGPGAVPASLSSSSTSASAASRSAIRIPSIMRRPTTSSLSSSHSSRTSLMGPPADTTPLNSRAVTPTADEKPKSKRRISRSLVKDVQWEAGENGRLRSVLPSPTRTYF</sequence>
<feature type="domain" description="Protein kinase" evidence="13">
    <location>
        <begin position="9"/>
        <end position="268"/>
    </location>
</feature>